<dbReference type="STRING" id="1236220.SAMN04488112_105189"/>
<dbReference type="AlphaFoldDB" id="A0A1G6KDK9"/>
<dbReference type="EMBL" id="FMZA01000005">
    <property type="protein sequence ID" value="SDC28958.1"/>
    <property type="molecule type" value="Genomic_DNA"/>
</dbReference>
<evidence type="ECO:0000313" key="2">
    <source>
        <dbReference type="Proteomes" id="UP000199387"/>
    </source>
</evidence>
<dbReference type="PANTHER" id="PTHR35336:SF5">
    <property type="entry name" value="ADENOSYLCOBINAMIDE AMIDOHYDROLASE"/>
    <property type="match status" value="1"/>
</dbReference>
<gene>
    <name evidence="1" type="ORF">SAMN04488112_105189</name>
</gene>
<reference evidence="1 2" key="1">
    <citation type="submission" date="2016-10" db="EMBL/GenBank/DDBJ databases">
        <authorList>
            <person name="de Groot N.N."/>
        </authorList>
    </citation>
    <scope>NUCLEOTIDE SEQUENCE [LARGE SCALE GENOMIC DNA]</scope>
    <source>
        <strain evidence="1 2">DSM 45514</strain>
    </source>
</reference>
<dbReference type="GO" id="GO:0016787">
    <property type="term" value="F:hydrolase activity"/>
    <property type="evidence" value="ECO:0007669"/>
    <property type="project" value="UniProtKB-KW"/>
</dbReference>
<dbReference type="PANTHER" id="PTHR35336">
    <property type="entry name" value="ADENOSYLCOBINAMIDE AMIDOHYDROLASE"/>
    <property type="match status" value="1"/>
</dbReference>
<dbReference type="Proteomes" id="UP000199387">
    <property type="component" value="Unassembled WGS sequence"/>
</dbReference>
<protein>
    <submittedName>
        <fullName evidence="1">Adenosylcobinamide amidohydrolase</fullName>
    </submittedName>
</protein>
<name>A0A1G6KDK9_9BACL</name>
<sequence>MQQNTTRRLFGPQGPVLKVKKSHLTLHSPTPLAVLSSAPVGGGRRETRTIVNRHVDKNYYEADPIAETQHWMEKQGLDPMETVGMLTAVWVEQVAVVERKSSHVHVAAIVTAGAGNAARAGASGPVYTQPTPGTINIILAVDGWVTEEAMINAVITVTEGKVAAMQELSIRDGQGRIATGTTTDAVVIASTQKPRRGYRHVYAGTASPLGQAAGQAVFEAVREALMRERLLKEGESW</sequence>
<dbReference type="InterPro" id="IPR002808">
    <property type="entry name" value="AdoCbi_amidolase"/>
</dbReference>
<proteinExistence type="predicted"/>
<evidence type="ECO:0000313" key="1">
    <source>
        <dbReference type="EMBL" id="SDC28958.1"/>
    </source>
</evidence>
<dbReference type="RefSeq" id="WP_176757833.1">
    <property type="nucleotide sequence ID" value="NZ_FMZA01000005.1"/>
</dbReference>
<keyword evidence="2" id="KW-1185">Reference proteome</keyword>
<keyword evidence="1" id="KW-0378">Hydrolase</keyword>
<dbReference type="InterPro" id="IPR052209">
    <property type="entry name" value="CbiZ"/>
</dbReference>
<organism evidence="1 2">
    <name type="scientific">Melghirimyces thermohalophilus</name>
    <dbReference type="NCBI Taxonomy" id="1236220"/>
    <lineage>
        <taxon>Bacteria</taxon>
        <taxon>Bacillati</taxon>
        <taxon>Bacillota</taxon>
        <taxon>Bacilli</taxon>
        <taxon>Bacillales</taxon>
        <taxon>Thermoactinomycetaceae</taxon>
        <taxon>Melghirimyces</taxon>
    </lineage>
</organism>
<dbReference type="Pfam" id="PF01955">
    <property type="entry name" value="CbiZ"/>
    <property type="match status" value="1"/>
</dbReference>
<accession>A0A1G6KDK9</accession>